<dbReference type="InterPro" id="IPR012549">
    <property type="entry name" value="EptA-like_N"/>
</dbReference>
<dbReference type="RefSeq" id="WP_005879739.1">
    <property type="nucleotide sequence ID" value="NZ_GG658170.1"/>
</dbReference>
<feature type="transmembrane region" description="Helical" evidence="8">
    <location>
        <begin position="124"/>
        <end position="145"/>
    </location>
</feature>
<name>C3X825_OXAFO</name>
<dbReference type="Proteomes" id="UP000005089">
    <property type="component" value="Unassembled WGS sequence"/>
</dbReference>
<keyword evidence="12" id="KW-1185">Reference proteome</keyword>
<keyword evidence="7 8" id="KW-0472">Membrane</keyword>
<gene>
    <name evidence="11" type="ORF">OFBG_00379</name>
</gene>
<keyword evidence="3" id="KW-0997">Cell inner membrane</keyword>
<evidence type="ECO:0000313" key="11">
    <source>
        <dbReference type="EMBL" id="EEO29351.1"/>
    </source>
</evidence>
<sequence>MRRLSFSSFPYKFHIKSHWLILFSALYMTSILNLSLWRYLLVHLEVTGIKMFFFGISLPVFVFAALYLLLNIFCLPYLTKPLLTGLLLISSATNYFMFNLGVFIDSDMIRNAFETTTREAMDLMSLSAITWIFITGIIPAALLVFTKIEYKSFWKELRFRLFAIVGSIVTIGGIAALFFKEYAAFGRNHHEMPRLINPTNYIYATVRYYHHKSLVNRQFARLDEKAKLMPYEDAAPTVFILVVGETARSMNFSLNGYPRETNPMLAKEDVISFKDVYSCGTATAISVPCMFSNMGREKFNADDAAYSENLVDLMQQSGFQVLWKDNDDGCKGVCNRVPNEEMVKKNDIRYCDGKSCFDEVLLEDLDEYLGNVTKDAFIILHTMGSHGPTYYKRYPATFKKFTPTCDTADIQKCTREEVVNTYDNTILYTDYVVANAINILKRFPHLESGLMYISDHGESLGENNIYLHGLPYSIAPLEQKKVPMVLWMSENMKKFDHLDYSCIAKEAEKNTYSHDNLFHTLLALMEVKSSTYDKSKDMFENCRLKPLPH</sequence>
<dbReference type="NCBIfam" id="NF028537">
    <property type="entry name" value="P_eth_NH2_trans"/>
    <property type="match status" value="1"/>
</dbReference>
<feature type="transmembrane region" description="Helical" evidence="8">
    <location>
        <begin position="20"/>
        <end position="40"/>
    </location>
</feature>
<dbReference type="AlphaFoldDB" id="C3X825"/>
<dbReference type="STRING" id="847.BRW83_1876"/>
<evidence type="ECO:0000256" key="2">
    <source>
        <dbReference type="ARBA" id="ARBA00022475"/>
    </source>
</evidence>
<feature type="domain" description="Phosphoethanolamine transferase N-terminal" evidence="10">
    <location>
        <begin position="62"/>
        <end position="212"/>
    </location>
</feature>
<evidence type="ECO:0000256" key="8">
    <source>
        <dbReference type="SAM" id="Phobius"/>
    </source>
</evidence>
<dbReference type="GO" id="GO:0009244">
    <property type="term" value="P:lipopolysaccharide core region biosynthetic process"/>
    <property type="evidence" value="ECO:0007669"/>
    <property type="project" value="TreeGrafter"/>
</dbReference>
<dbReference type="EMBL" id="GG658170">
    <property type="protein sequence ID" value="EEO29351.1"/>
    <property type="molecule type" value="Genomic_DNA"/>
</dbReference>
<dbReference type="Gene3D" id="3.40.720.10">
    <property type="entry name" value="Alkaline Phosphatase, subunit A"/>
    <property type="match status" value="1"/>
</dbReference>
<feature type="transmembrane region" description="Helical" evidence="8">
    <location>
        <begin position="52"/>
        <end position="70"/>
    </location>
</feature>
<evidence type="ECO:0000256" key="5">
    <source>
        <dbReference type="ARBA" id="ARBA00022692"/>
    </source>
</evidence>
<dbReference type="EC" id="3.1.6.-" evidence="11"/>
<keyword evidence="4" id="KW-0808">Transferase</keyword>
<evidence type="ECO:0000259" key="9">
    <source>
        <dbReference type="Pfam" id="PF00884"/>
    </source>
</evidence>
<dbReference type="GO" id="GO:0016776">
    <property type="term" value="F:phosphotransferase activity, phosphate group as acceptor"/>
    <property type="evidence" value="ECO:0007669"/>
    <property type="project" value="TreeGrafter"/>
</dbReference>
<dbReference type="Pfam" id="PF08019">
    <property type="entry name" value="EptA_B_N"/>
    <property type="match status" value="1"/>
</dbReference>
<reference evidence="11 12" key="1">
    <citation type="submission" date="2009-02" db="EMBL/GenBank/DDBJ databases">
        <title>The Genome Sequence of Oxalobacter formigenes OXCC13.</title>
        <authorList>
            <consortium name="The Broad Institute Genome Sequencing Platform"/>
            <person name="Ward D."/>
            <person name="Young S.K."/>
            <person name="Kodira C.D."/>
            <person name="Zeng Q."/>
            <person name="Koehrsen M."/>
            <person name="Alvarado L."/>
            <person name="Berlin A."/>
            <person name="Borenstein D."/>
            <person name="Chen Z."/>
            <person name="Engels R."/>
            <person name="Freedman E."/>
            <person name="Gellesch M."/>
            <person name="Goldberg J."/>
            <person name="Griggs A."/>
            <person name="Gujja S."/>
            <person name="Heiman D."/>
            <person name="Hepburn T."/>
            <person name="Howarth C."/>
            <person name="Jen D."/>
            <person name="Larson L."/>
            <person name="Lewis B."/>
            <person name="Mehta T."/>
            <person name="Park D."/>
            <person name="Pearson M."/>
            <person name="Roberts A."/>
            <person name="Saif S."/>
            <person name="Shea T."/>
            <person name="Shenoy N."/>
            <person name="Sisk P."/>
            <person name="Stolte C."/>
            <person name="Sykes S."/>
            <person name="Walk T."/>
            <person name="White J."/>
            <person name="Yandava C."/>
            <person name="Allison M.J."/>
            <person name="Lander E."/>
            <person name="Nusbaum C."/>
            <person name="Galagan J."/>
            <person name="Birren B."/>
        </authorList>
    </citation>
    <scope>NUCLEOTIDE SEQUENCE [LARGE SCALE GENOMIC DNA]</scope>
    <source>
        <strain evidence="11 12">OXCC13</strain>
    </source>
</reference>
<keyword evidence="5 8" id="KW-0812">Transmembrane</keyword>
<accession>C3X825</accession>
<evidence type="ECO:0000256" key="3">
    <source>
        <dbReference type="ARBA" id="ARBA00022519"/>
    </source>
</evidence>
<dbReference type="CDD" id="cd16017">
    <property type="entry name" value="LptA"/>
    <property type="match status" value="1"/>
</dbReference>
<feature type="domain" description="Sulfatase N-terminal" evidence="9">
    <location>
        <begin position="239"/>
        <end position="526"/>
    </location>
</feature>
<dbReference type="HOGENOM" id="CLU_018534_1_0_4"/>
<keyword evidence="2" id="KW-1003">Cell membrane</keyword>
<dbReference type="PANTHER" id="PTHR30443:SF0">
    <property type="entry name" value="PHOSPHOETHANOLAMINE TRANSFERASE EPTA"/>
    <property type="match status" value="1"/>
</dbReference>
<evidence type="ECO:0000313" key="12">
    <source>
        <dbReference type="Proteomes" id="UP000005089"/>
    </source>
</evidence>
<dbReference type="GeneID" id="77135711"/>
<organism evidence="11 12">
    <name type="scientific">Oxalobacter formigenes OXCC13</name>
    <dbReference type="NCBI Taxonomy" id="556269"/>
    <lineage>
        <taxon>Bacteria</taxon>
        <taxon>Pseudomonadati</taxon>
        <taxon>Pseudomonadota</taxon>
        <taxon>Betaproteobacteria</taxon>
        <taxon>Burkholderiales</taxon>
        <taxon>Oxalobacteraceae</taxon>
        <taxon>Oxalobacter</taxon>
    </lineage>
</organism>
<dbReference type="InterPro" id="IPR017850">
    <property type="entry name" value="Alkaline_phosphatase_core_sf"/>
</dbReference>
<evidence type="ECO:0000256" key="7">
    <source>
        <dbReference type="ARBA" id="ARBA00023136"/>
    </source>
</evidence>
<dbReference type="SUPFAM" id="SSF53649">
    <property type="entry name" value="Alkaline phosphatase-like"/>
    <property type="match status" value="1"/>
</dbReference>
<dbReference type="GO" id="GO:0016787">
    <property type="term" value="F:hydrolase activity"/>
    <property type="evidence" value="ECO:0007669"/>
    <property type="project" value="UniProtKB-KW"/>
</dbReference>
<dbReference type="eggNOG" id="COG2194">
    <property type="taxonomic scope" value="Bacteria"/>
</dbReference>
<evidence type="ECO:0000256" key="6">
    <source>
        <dbReference type="ARBA" id="ARBA00022989"/>
    </source>
</evidence>
<comment type="subcellular location">
    <subcellularLocation>
        <location evidence="1">Cell inner membrane</location>
        <topology evidence="1">Multi-pass membrane protein</topology>
    </subcellularLocation>
</comment>
<keyword evidence="11" id="KW-0378">Hydrolase</keyword>
<evidence type="ECO:0000259" key="10">
    <source>
        <dbReference type="Pfam" id="PF08019"/>
    </source>
</evidence>
<evidence type="ECO:0000256" key="1">
    <source>
        <dbReference type="ARBA" id="ARBA00004429"/>
    </source>
</evidence>
<proteinExistence type="predicted"/>
<dbReference type="PANTHER" id="PTHR30443">
    <property type="entry name" value="INNER MEMBRANE PROTEIN"/>
    <property type="match status" value="1"/>
</dbReference>
<protein>
    <submittedName>
        <fullName evidence="11">Arylsulfatase</fullName>
        <ecNumber evidence="11">3.1.6.-</ecNumber>
    </submittedName>
</protein>
<dbReference type="InterPro" id="IPR040423">
    <property type="entry name" value="PEA_transferase"/>
</dbReference>
<dbReference type="OrthoDB" id="9786870at2"/>
<feature type="transmembrane region" description="Helical" evidence="8">
    <location>
        <begin position="82"/>
        <end position="104"/>
    </location>
</feature>
<dbReference type="InterPro" id="IPR000917">
    <property type="entry name" value="Sulfatase_N"/>
</dbReference>
<evidence type="ECO:0000256" key="4">
    <source>
        <dbReference type="ARBA" id="ARBA00022679"/>
    </source>
</evidence>
<dbReference type="InterPro" id="IPR058130">
    <property type="entry name" value="PEA_transf_C"/>
</dbReference>
<dbReference type="GO" id="GO:0005886">
    <property type="term" value="C:plasma membrane"/>
    <property type="evidence" value="ECO:0007669"/>
    <property type="project" value="UniProtKB-SubCell"/>
</dbReference>
<keyword evidence="6 8" id="KW-1133">Transmembrane helix</keyword>
<feature type="transmembrane region" description="Helical" evidence="8">
    <location>
        <begin position="157"/>
        <end position="179"/>
    </location>
</feature>
<dbReference type="Pfam" id="PF00884">
    <property type="entry name" value="Sulfatase"/>
    <property type="match status" value="1"/>
</dbReference>